<dbReference type="PANTHER" id="PTHR33375">
    <property type="entry name" value="CHROMOSOME-PARTITIONING PROTEIN PARB-RELATED"/>
    <property type="match status" value="1"/>
</dbReference>
<dbReference type="Proteomes" id="UP000465240">
    <property type="component" value="Unassembled WGS sequence"/>
</dbReference>
<accession>A0ABQ1CEX8</accession>
<feature type="domain" description="ParB-like N-terminal" evidence="3">
    <location>
        <begin position="23"/>
        <end position="110"/>
    </location>
</feature>
<dbReference type="SUPFAM" id="SSF109709">
    <property type="entry name" value="KorB DNA-binding domain-like"/>
    <property type="match status" value="1"/>
</dbReference>
<feature type="compositionally biased region" description="Acidic residues" evidence="2">
    <location>
        <begin position="292"/>
        <end position="305"/>
    </location>
</feature>
<evidence type="ECO:0000256" key="2">
    <source>
        <dbReference type="SAM" id="MobiDB-lite"/>
    </source>
</evidence>
<proteinExistence type="predicted"/>
<keyword evidence="1" id="KW-0175">Coiled coil</keyword>
<dbReference type="Gene3D" id="3.90.1530.30">
    <property type="match status" value="1"/>
</dbReference>
<evidence type="ECO:0000313" key="4">
    <source>
        <dbReference type="EMBL" id="GFG82897.1"/>
    </source>
</evidence>
<dbReference type="SMART" id="SM00470">
    <property type="entry name" value="ParB"/>
    <property type="match status" value="1"/>
</dbReference>
<dbReference type="Gene3D" id="1.10.10.2830">
    <property type="match status" value="1"/>
</dbReference>
<dbReference type="InterPro" id="IPR003115">
    <property type="entry name" value="ParB_N"/>
</dbReference>
<feature type="coiled-coil region" evidence="1">
    <location>
        <begin position="363"/>
        <end position="390"/>
    </location>
</feature>
<geneLocation type="plasmid" evidence="4">
    <name>pJCM18565</name>
</geneLocation>
<dbReference type="InterPro" id="IPR050336">
    <property type="entry name" value="Chromosome_partition/occlusion"/>
</dbReference>
<keyword evidence="5" id="KW-1185">Reference proteome</keyword>
<dbReference type="PANTHER" id="PTHR33375:SF1">
    <property type="entry name" value="CHROMOSOME-PARTITIONING PROTEIN PARB-RELATED"/>
    <property type="match status" value="1"/>
</dbReference>
<sequence length="549" mass="58915">MTDTITTEAEQTTGEHPALGVIEHHDPHTLVLDSNVRDEATLGTQFVASIKEHGVLTPIAAVRDSDGQLRVRSGQRRTLAAREAGLASVPVYVRTATAGEDDKAQLVERVSEQIVENDQRAQLTELQRTRGIQQMIDAGVSITRVAKKLSVGKDTVKAAAAAAKSQAAMQGLAEGQLSLSEAAALTEFEDLPGAINRLMQVAGTRSFEHIVAQLRQERAAAEAEATAAQPYVERGFTWLQQRPETSDPGCIALHHLRTADGAEADEQAVTDPARWAVLLYETEIVVDAETGEAVDEDDVDWDTQDQPEATPAEGLRHADTVTDTTAYVPQYFCLDFRAAGLTPEPWFARRAGLAEDTSSGDGAVDLDADAAQARRERAEAERAEADKRERRKVLALNKLGDAAMGVRRDFLTKLLARKTPPKGAAIFVATCLAGDPYLLTHHNAVETTAELLGIERAAVAKQASDLGAGGDNRAQVITLALVLGALESATPKDAWRGAAHGYGPRVGSADYLRWLASNDYPLAAVEEIITGTTDAETVYSEYLSDAGKQ</sequence>
<evidence type="ECO:0000313" key="5">
    <source>
        <dbReference type="Proteomes" id="UP000465240"/>
    </source>
</evidence>
<evidence type="ECO:0000256" key="1">
    <source>
        <dbReference type="SAM" id="Coils"/>
    </source>
</evidence>
<dbReference type="EMBL" id="BLKX01000002">
    <property type="protein sequence ID" value="GFG82897.1"/>
    <property type="molecule type" value="Genomic_DNA"/>
</dbReference>
<dbReference type="SUPFAM" id="SSF110849">
    <property type="entry name" value="ParB/Sulfiredoxin"/>
    <property type="match status" value="1"/>
</dbReference>
<dbReference type="RefSeq" id="WP_084023438.1">
    <property type="nucleotide sequence ID" value="NZ_BLKX01000002.1"/>
</dbReference>
<comment type="caution">
    <text evidence="4">The sequence shown here is derived from an EMBL/GenBank/DDBJ whole genome shotgun (WGS) entry which is preliminary data.</text>
</comment>
<gene>
    <name evidence="4" type="ORF">MPRG_61730</name>
</gene>
<reference evidence="4 5" key="1">
    <citation type="journal article" date="2019" name="Emerg. Microbes Infect.">
        <title>Comprehensive subspecies identification of 175 nontuberculous mycobacteria species based on 7547 genomic profiles.</title>
        <authorList>
            <person name="Matsumoto Y."/>
            <person name="Kinjo T."/>
            <person name="Motooka D."/>
            <person name="Nabeya D."/>
            <person name="Jung N."/>
            <person name="Uechi K."/>
            <person name="Horii T."/>
            <person name="Iida T."/>
            <person name="Fujita J."/>
            <person name="Nakamura S."/>
        </authorList>
    </citation>
    <scope>NUCLEOTIDE SEQUENCE [LARGE SCALE GENOMIC DNA]</scope>
    <source>
        <strain evidence="4 5">JCM 18565</strain>
    </source>
</reference>
<organism evidence="4 5">
    <name type="scientific">Mycobacterium paragordonae</name>
    <dbReference type="NCBI Taxonomy" id="1389713"/>
    <lineage>
        <taxon>Bacteria</taxon>
        <taxon>Bacillati</taxon>
        <taxon>Actinomycetota</taxon>
        <taxon>Actinomycetes</taxon>
        <taxon>Mycobacteriales</taxon>
        <taxon>Mycobacteriaceae</taxon>
        <taxon>Mycobacterium</taxon>
    </lineage>
</organism>
<keyword evidence="4" id="KW-0614">Plasmid</keyword>
<evidence type="ECO:0000259" key="3">
    <source>
        <dbReference type="SMART" id="SM00470"/>
    </source>
</evidence>
<dbReference type="Pfam" id="PF02195">
    <property type="entry name" value="ParB_N"/>
    <property type="match status" value="1"/>
</dbReference>
<name>A0ABQ1CEX8_9MYCO</name>
<feature type="region of interest" description="Disordered" evidence="2">
    <location>
        <begin position="292"/>
        <end position="313"/>
    </location>
</feature>
<dbReference type="InterPro" id="IPR036086">
    <property type="entry name" value="ParB/Sulfiredoxin_sf"/>
</dbReference>
<protein>
    <recommendedName>
        <fullName evidence="3">ParB-like N-terminal domain-containing protein</fullName>
    </recommendedName>
</protein>